<evidence type="ECO:0000313" key="3">
    <source>
        <dbReference type="Proteomes" id="UP000291187"/>
    </source>
</evidence>
<accession>A0A4Q5A4T4</accession>
<reference evidence="2 3" key="1">
    <citation type="submission" date="2018-12" db="EMBL/GenBank/DDBJ databases">
        <title>Unveiling genomic diversity among members of the Bifidobacterium pseudolongum species, a widely distributed gut commensal of the animal kingdom.</title>
        <authorList>
            <person name="Lugli G.A."/>
            <person name="Duranti S."/>
            <person name="Albert K."/>
            <person name="Mancabelli L."/>
            <person name="Napoli S."/>
            <person name="Viappiani A."/>
            <person name="Anzalone R."/>
            <person name="Longhi G."/>
            <person name="Milani C."/>
            <person name="Turroni F."/>
            <person name="Alessandri G."/>
            <person name="Sela D.A."/>
            <person name="Van Sinderen D."/>
            <person name="Ventura M."/>
        </authorList>
    </citation>
    <scope>NUCLEOTIDE SEQUENCE [LARGE SCALE GENOMIC DNA]</scope>
    <source>
        <strain evidence="2 3">2071B</strain>
    </source>
</reference>
<dbReference type="Proteomes" id="UP000291187">
    <property type="component" value="Unassembled WGS sequence"/>
</dbReference>
<protein>
    <recommendedName>
        <fullName evidence="1">HTH cro/C1-type domain-containing protein</fullName>
    </recommendedName>
</protein>
<dbReference type="InterPro" id="IPR010982">
    <property type="entry name" value="Lambda_DNA-bd_dom_sf"/>
</dbReference>
<evidence type="ECO:0000259" key="1">
    <source>
        <dbReference type="PROSITE" id="PS50943"/>
    </source>
</evidence>
<organism evidence="2 3">
    <name type="scientific">Bifidobacterium pseudolongum subsp. globosum</name>
    <dbReference type="NCBI Taxonomy" id="1690"/>
    <lineage>
        <taxon>Bacteria</taxon>
        <taxon>Bacillati</taxon>
        <taxon>Actinomycetota</taxon>
        <taxon>Actinomycetes</taxon>
        <taxon>Bifidobacteriales</taxon>
        <taxon>Bifidobacteriaceae</taxon>
        <taxon>Bifidobacterium</taxon>
    </lineage>
</organism>
<evidence type="ECO:0000313" key="2">
    <source>
        <dbReference type="EMBL" id="RYQ18961.1"/>
    </source>
</evidence>
<gene>
    <name evidence="2" type="ORF">PG2071B_1082</name>
</gene>
<dbReference type="PROSITE" id="PS50943">
    <property type="entry name" value="HTH_CROC1"/>
    <property type="match status" value="1"/>
</dbReference>
<dbReference type="AlphaFoldDB" id="A0A4Q5A4T4"/>
<name>A0A4Q5A4T4_9BIFI</name>
<dbReference type="Gene3D" id="1.10.260.40">
    <property type="entry name" value="lambda repressor-like DNA-binding domains"/>
    <property type="match status" value="1"/>
</dbReference>
<dbReference type="GO" id="GO:0003677">
    <property type="term" value="F:DNA binding"/>
    <property type="evidence" value="ECO:0007669"/>
    <property type="project" value="InterPro"/>
</dbReference>
<dbReference type="SUPFAM" id="SSF47413">
    <property type="entry name" value="lambda repressor-like DNA-binding domains"/>
    <property type="match status" value="1"/>
</dbReference>
<dbReference type="Pfam" id="PF01381">
    <property type="entry name" value="HTH_3"/>
    <property type="match status" value="1"/>
</dbReference>
<comment type="caution">
    <text evidence="2">The sequence shown here is derived from an EMBL/GenBank/DDBJ whole genome shotgun (WGS) entry which is preliminary data.</text>
</comment>
<dbReference type="InterPro" id="IPR001387">
    <property type="entry name" value="Cro/C1-type_HTH"/>
</dbReference>
<dbReference type="CDD" id="cd00093">
    <property type="entry name" value="HTH_XRE"/>
    <property type="match status" value="1"/>
</dbReference>
<sequence>MKLLKDSGLALSRLAVEELDRMAAYQGESKKSIAEAIGMGRATVSAKLNGHKRITLDEFITMSQAIGVDPVQVLGKALASKEGEAK</sequence>
<proteinExistence type="predicted"/>
<feature type="domain" description="HTH cro/C1-type" evidence="1">
    <location>
        <begin position="34"/>
        <end position="73"/>
    </location>
</feature>
<dbReference type="EMBL" id="RYUM01000012">
    <property type="protein sequence ID" value="RYQ18961.1"/>
    <property type="molecule type" value="Genomic_DNA"/>
</dbReference>